<feature type="transmembrane region" description="Helical" evidence="1">
    <location>
        <begin position="114"/>
        <end position="137"/>
    </location>
</feature>
<evidence type="ECO:0000256" key="1">
    <source>
        <dbReference type="SAM" id="Phobius"/>
    </source>
</evidence>
<dbReference type="HOGENOM" id="CLU_132169_1_0_5"/>
<accession>D7A0Z6</accession>
<dbReference type="Proteomes" id="UP000006633">
    <property type="component" value="Chromosome"/>
</dbReference>
<dbReference type="AlphaFoldDB" id="D7A0Z6"/>
<protein>
    <submittedName>
        <fullName evidence="2">Uncharacterized protein</fullName>
    </submittedName>
</protein>
<evidence type="ECO:0000313" key="3">
    <source>
        <dbReference type="Proteomes" id="UP000006633"/>
    </source>
</evidence>
<keyword evidence="1" id="KW-1133">Transmembrane helix</keyword>
<keyword evidence="1" id="KW-0812">Transmembrane</keyword>
<reference evidence="2 3" key="1">
    <citation type="journal article" date="2012" name="Stand. Genomic Sci.">
        <title>Complete genome sequence of the facultatively chemolithoautotrophic and methylotrophic alpha Proteobacterium Starkeya novella type strain (ATCC 8093(T)).</title>
        <authorList>
            <person name="Kappler U."/>
            <person name="Davenport K."/>
            <person name="Beatson S."/>
            <person name="Lucas S."/>
            <person name="Lapidus A."/>
            <person name="Copeland A."/>
            <person name="Berry K.W."/>
            <person name="Glavina Del Rio T."/>
            <person name="Hammon N."/>
            <person name="Dalin E."/>
            <person name="Tice H."/>
            <person name="Pitluck S."/>
            <person name="Richardson P."/>
            <person name="Bruce D."/>
            <person name="Goodwin L.A."/>
            <person name="Han C."/>
            <person name="Tapia R."/>
            <person name="Detter J.C."/>
            <person name="Chang Y.J."/>
            <person name="Jeffries C.D."/>
            <person name="Land M."/>
            <person name="Hauser L."/>
            <person name="Kyrpides N.C."/>
            <person name="Goker M."/>
            <person name="Ivanova N."/>
            <person name="Klenk H.P."/>
            <person name="Woyke T."/>
        </authorList>
    </citation>
    <scope>NUCLEOTIDE SEQUENCE [LARGE SCALE GENOMIC DNA]</scope>
    <source>
        <strain evidence="3">ATCC 8093 / DSM 506 / JCM 20403 / CCM 1077 / IAM 12100 / NBRC 12443 / NCIMB 10456</strain>
    </source>
</reference>
<dbReference type="KEGG" id="sno:Snov_0170"/>
<dbReference type="STRING" id="639283.Snov_0170"/>
<feature type="transmembrane region" description="Helical" evidence="1">
    <location>
        <begin position="75"/>
        <end position="102"/>
    </location>
</feature>
<feature type="transmembrane region" description="Helical" evidence="1">
    <location>
        <begin position="45"/>
        <end position="69"/>
    </location>
</feature>
<keyword evidence="1" id="KW-0472">Membrane</keyword>
<gene>
    <name evidence="2" type="ordered locus">Snov_0170</name>
</gene>
<feature type="transmembrane region" description="Helical" evidence="1">
    <location>
        <begin position="15"/>
        <end position="33"/>
    </location>
</feature>
<name>D7A0Z6_ANCN5</name>
<evidence type="ECO:0000313" key="2">
    <source>
        <dbReference type="EMBL" id="ADH87506.1"/>
    </source>
</evidence>
<sequence length="142" mass="14932">MSTTSSDTAAARTRAFSRVIGPWLVIIPGLVMLREPEMGTIAAAFFANPALVWLAGGLMLFGGLLIIAFHPYWSGLAAVIISALGWLLVLRAVAVLAAPTLFEQAAMASAGAAMTVRLIFGLLVVAGLYLTYVGWLARPVTD</sequence>
<dbReference type="OrthoDB" id="4737921at2"/>
<organism evidence="2 3">
    <name type="scientific">Ancylobacter novellus (strain ATCC 8093 / DSM 506 / JCM 20403 / CCM 1077 / IAM 12100 / NBRC 12443 / NCIMB 10456)</name>
    <name type="common">Starkeya novella</name>
    <dbReference type="NCBI Taxonomy" id="639283"/>
    <lineage>
        <taxon>Bacteria</taxon>
        <taxon>Pseudomonadati</taxon>
        <taxon>Pseudomonadota</taxon>
        <taxon>Alphaproteobacteria</taxon>
        <taxon>Hyphomicrobiales</taxon>
        <taxon>Xanthobacteraceae</taxon>
        <taxon>Ancylobacter</taxon>
    </lineage>
</organism>
<dbReference type="RefSeq" id="WP_013165011.1">
    <property type="nucleotide sequence ID" value="NC_014217.1"/>
</dbReference>
<proteinExistence type="predicted"/>
<keyword evidence="3" id="KW-1185">Reference proteome</keyword>
<dbReference type="eggNOG" id="ENOG50313C7">
    <property type="taxonomic scope" value="Bacteria"/>
</dbReference>
<dbReference type="EMBL" id="CP002026">
    <property type="protein sequence ID" value="ADH87506.1"/>
    <property type="molecule type" value="Genomic_DNA"/>
</dbReference>